<feature type="domain" description="N-acetyltransferase" evidence="3">
    <location>
        <begin position="35"/>
        <end position="197"/>
    </location>
</feature>
<evidence type="ECO:0000313" key="5">
    <source>
        <dbReference type="Proteomes" id="UP000515909"/>
    </source>
</evidence>
<keyword evidence="2" id="KW-0012">Acyltransferase</keyword>
<dbReference type="OrthoDB" id="8116556at2"/>
<proteinExistence type="predicted"/>
<dbReference type="InterPro" id="IPR016181">
    <property type="entry name" value="Acyl_CoA_acyltransferase"/>
</dbReference>
<evidence type="ECO:0000313" key="4">
    <source>
        <dbReference type="EMBL" id="QNK42562.1"/>
    </source>
</evidence>
<reference evidence="4 5" key="1">
    <citation type="submission" date="2020-08" db="EMBL/GenBank/DDBJ databases">
        <title>The isolate Caproiciproducens sp. 7D4C2 produces n-caproate at mildly acidic conditions from hexoses: genome and rBOX comparison with related strains and chain-elongating bacteria.</title>
        <authorList>
            <person name="Esquivel-Elizondo S."/>
            <person name="Bagci C."/>
            <person name="Temovska M."/>
            <person name="Jeon B.S."/>
            <person name="Bessarab I."/>
            <person name="Williams R.B.H."/>
            <person name="Huson D.H."/>
            <person name="Angenent L.T."/>
        </authorList>
    </citation>
    <scope>NUCLEOTIDE SEQUENCE [LARGE SCALE GENOMIC DNA]</scope>
    <source>
        <strain evidence="4 5">7D4C2</strain>
    </source>
</reference>
<dbReference type="CDD" id="cd04301">
    <property type="entry name" value="NAT_SF"/>
    <property type="match status" value="1"/>
</dbReference>
<dbReference type="KEGG" id="cfem:HCR03_08025"/>
<evidence type="ECO:0000259" key="3">
    <source>
        <dbReference type="PROSITE" id="PS51186"/>
    </source>
</evidence>
<gene>
    <name evidence="4" type="ORF">HCR03_08025</name>
</gene>
<dbReference type="GO" id="GO:0016747">
    <property type="term" value="F:acyltransferase activity, transferring groups other than amino-acyl groups"/>
    <property type="evidence" value="ECO:0007669"/>
    <property type="project" value="InterPro"/>
</dbReference>
<name>A0A7G8TG21_9FIRM</name>
<evidence type="ECO:0000256" key="1">
    <source>
        <dbReference type="ARBA" id="ARBA00022679"/>
    </source>
</evidence>
<dbReference type="Gene3D" id="3.40.630.30">
    <property type="match status" value="1"/>
</dbReference>
<dbReference type="AlphaFoldDB" id="A0A7G8TG21"/>
<protein>
    <submittedName>
        <fullName evidence="4">GNAT family N-acetyltransferase</fullName>
    </submittedName>
</protein>
<dbReference type="InterPro" id="IPR000182">
    <property type="entry name" value="GNAT_dom"/>
</dbReference>
<evidence type="ECO:0000256" key="2">
    <source>
        <dbReference type="ARBA" id="ARBA00023315"/>
    </source>
</evidence>
<dbReference type="PROSITE" id="PS51186">
    <property type="entry name" value="GNAT"/>
    <property type="match status" value="1"/>
</dbReference>
<sequence length="197" mass="22692">MLVRRICRKPPVFYRRKSLNQIAYKQLSQREITASLFRKFNRYQEVKRCWRKEDGVWVLKNISFTEQWSDEDYAFLVSCLRNTVHMGGKVAGAFDGCRLIGFSSVEREPFGSSLQYLQLSSLHVSCESRGCGVGRSLFRKACESAKSLGAKKLYLSAHSSEESQAFYRRMGCTEAEEYNQKLADAEPCDCQMEFLLT</sequence>
<dbReference type="SUPFAM" id="SSF55729">
    <property type="entry name" value="Acyl-CoA N-acyltransferases (Nat)"/>
    <property type="match status" value="1"/>
</dbReference>
<dbReference type="PANTHER" id="PTHR43877">
    <property type="entry name" value="AMINOALKYLPHOSPHONATE N-ACETYLTRANSFERASE-RELATED-RELATED"/>
    <property type="match status" value="1"/>
</dbReference>
<dbReference type="InterPro" id="IPR050832">
    <property type="entry name" value="Bact_Acetyltransf"/>
</dbReference>
<dbReference type="EMBL" id="CP060286">
    <property type="protein sequence ID" value="QNK42562.1"/>
    <property type="molecule type" value="Genomic_DNA"/>
</dbReference>
<dbReference type="Proteomes" id="UP000515909">
    <property type="component" value="Chromosome"/>
</dbReference>
<organism evidence="4 5">
    <name type="scientific">Caproicibacter fermentans</name>
    <dbReference type="NCBI Taxonomy" id="2576756"/>
    <lineage>
        <taxon>Bacteria</taxon>
        <taxon>Bacillati</taxon>
        <taxon>Bacillota</taxon>
        <taxon>Clostridia</taxon>
        <taxon>Eubacteriales</taxon>
        <taxon>Acutalibacteraceae</taxon>
        <taxon>Caproicibacter</taxon>
    </lineage>
</organism>
<dbReference type="Pfam" id="PF00583">
    <property type="entry name" value="Acetyltransf_1"/>
    <property type="match status" value="1"/>
</dbReference>
<keyword evidence="1 4" id="KW-0808">Transferase</keyword>
<accession>A0A7G8TG21</accession>